<evidence type="ECO:0000259" key="7">
    <source>
        <dbReference type="PROSITE" id="PS50931"/>
    </source>
</evidence>
<dbReference type="GO" id="GO:0003677">
    <property type="term" value="F:DNA binding"/>
    <property type="evidence" value="ECO:0007669"/>
    <property type="project" value="UniProtKB-KW"/>
</dbReference>
<evidence type="ECO:0000256" key="6">
    <source>
        <dbReference type="ARBA" id="ARBA00023163"/>
    </source>
</evidence>
<evidence type="ECO:0000256" key="4">
    <source>
        <dbReference type="ARBA" id="ARBA00023125"/>
    </source>
</evidence>
<dbReference type="OrthoDB" id="8479357at2"/>
<keyword evidence="4" id="KW-0238">DNA-binding</keyword>
<dbReference type="Proteomes" id="UP000254343">
    <property type="component" value="Unassembled WGS sequence"/>
</dbReference>
<proteinExistence type="inferred from homology"/>
<dbReference type="PRINTS" id="PR00039">
    <property type="entry name" value="HTHLYSR"/>
</dbReference>
<accession>A0A380W378</accession>
<reference evidence="8 9" key="1">
    <citation type="submission" date="2018-06" db="EMBL/GenBank/DDBJ databases">
        <authorList>
            <consortium name="Pathogen Informatics"/>
            <person name="Doyle S."/>
        </authorList>
    </citation>
    <scope>NUCLEOTIDE SEQUENCE [LARGE SCALE GENOMIC DNA]</scope>
    <source>
        <strain evidence="8 9">NCTC12722</strain>
    </source>
</reference>
<evidence type="ECO:0000313" key="8">
    <source>
        <dbReference type="EMBL" id="SUU82943.1"/>
    </source>
</evidence>
<dbReference type="Gene3D" id="3.40.190.290">
    <property type="match status" value="1"/>
</dbReference>
<name>A0A380W378_AFIFE</name>
<dbReference type="FunFam" id="1.10.10.10:FF:000001">
    <property type="entry name" value="LysR family transcriptional regulator"/>
    <property type="match status" value="1"/>
</dbReference>
<dbReference type="InterPro" id="IPR000847">
    <property type="entry name" value="LysR_HTH_N"/>
</dbReference>
<dbReference type="Pfam" id="PF03466">
    <property type="entry name" value="LysR_substrate"/>
    <property type="match status" value="1"/>
</dbReference>
<gene>
    <name evidence="8" type="primary">cynR_1</name>
    <name evidence="8" type="ORF">NCTC12722_00101</name>
</gene>
<dbReference type="CDD" id="cd05466">
    <property type="entry name" value="PBP2_LTTR_substrate"/>
    <property type="match status" value="1"/>
</dbReference>
<dbReference type="Pfam" id="PF00126">
    <property type="entry name" value="HTH_1"/>
    <property type="match status" value="1"/>
</dbReference>
<dbReference type="InterPro" id="IPR036390">
    <property type="entry name" value="WH_DNA-bd_sf"/>
</dbReference>
<dbReference type="PANTHER" id="PTHR30293:SF0">
    <property type="entry name" value="NITROGEN ASSIMILATION REGULATORY PROTEIN NAC"/>
    <property type="match status" value="1"/>
</dbReference>
<dbReference type="InterPro" id="IPR036388">
    <property type="entry name" value="WH-like_DNA-bd_sf"/>
</dbReference>
<dbReference type="PANTHER" id="PTHR30293">
    <property type="entry name" value="TRANSCRIPTIONAL REGULATORY PROTEIN NAC-RELATED"/>
    <property type="match status" value="1"/>
</dbReference>
<sequence length="302" mass="33244">MDFRQISYFVALYEEGSVTRAAQRLNVVQPAVSMQIAKLERDLNQKLFERLSKAMVPTVAGRTLYRLVVPVLRGLTLARGHMAKLSGVTSGRITIGMLASLAVSFVPDMLIAFAKDYPEVEVAVVDGYSSTFIDLVNQGALDFAVINKPPRRLGLSVDPLVEERMVYVTAAARKQTDAPIEFAELQQARLILPSQRHGLRTELDRHFGARDVSLDLQLEMDSIQGICEIVARSDWSTILPSLGVSRGIADGHLAARAITPPMTRQLAIIHHPRHPLTPAADAFIERLREHVGKAIDRGDHGG</sequence>
<dbReference type="PROSITE" id="PS50931">
    <property type="entry name" value="HTH_LYSR"/>
    <property type="match status" value="1"/>
</dbReference>
<dbReference type="EMBL" id="UIGB01000001">
    <property type="protein sequence ID" value="SUU82943.1"/>
    <property type="molecule type" value="Genomic_DNA"/>
</dbReference>
<dbReference type="GO" id="GO:2000142">
    <property type="term" value="P:regulation of DNA-templated transcription initiation"/>
    <property type="evidence" value="ECO:0007669"/>
    <property type="project" value="TreeGrafter"/>
</dbReference>
<dbReference type="SUPFAM" id="SSF53850">
    <property type="entry name" value="Periplasmic binding protein-like II"/>
    <property type="match status" value="1"/>
</dbReference>
<organism evidence="8 9">
    <name type="scientific">Afipia felis</name>
    <name type="common">Cat scratch disease bacillus</name>
    <dbReference type="NCBI Taxonomy" id="1035"/>
    <lineage>
        <taxon>Bacteria</taxon>
        <taxon>Pseudomonadati</taxon>
        <taxon>Pseudomonadota</taxon>
        <taxon>Alphaproteobacteria</taxon>
        <taxon>Hyphomicrobiales</taxon>
        <taxon>Nitrobacteraceae</taxon>
        <taxon>Afipia</taxon>
    </lineage>
</organism>
<dbReference type="Gene3D" id="1.10.10.10">
    <property type="entry name" value="Winged helix-like DNA-binding domain superfamily/Winged helix DNA-binding domain"/>
    <property type="match status" value="1"/>
</dbReference>
<dbReference type="RefSeq" id="WP_002717727.1">
    <property type="nucleotide sequence ID" value="NZ_UFSI01000001.1"/>
</dbReference>
<keyword evidence="3" id="KW-0805">Transcription regulation</keyword>
<dbReference type="GO" id="GO:0003700">
    <property type="term" value="F:DNA-binding transcription factor activity"/>
    <property type="evidence" value="ECO:0007669"/>
    <property type="project" value="InterPro"/>
</dbReference>
<comment type="similarity">
    <text evidence="2">Belongs to the LysR transcriptional regulatory family.</text>
</comment>
<keyword evidence="6" id="KW-0804">Transcription</keyword>
<evidence type="ECO:0000256" key="3">
    <source>
        <dbReference type="ARBA" id="ARBA00023015"/>
    </source>
</evidence>
<keyword evidence="5" id="KW-0010">Activator</keyword>
<protein>
    <submittedName>
        <fullName evidence="8">Cyn operon transcriptional activator</fullName>
    </submittedName>
</protein>
<evidence type="ECO:0000256" key="5">
    <source>
        <dbReference type="ARBA" id="ARBA00023159"/>
    </source>
</evidence>
<dbReference type="InterPro" id="IPR005119">
    <property type="entry name" value="LysR_subst-bd"/>
</dbReference>
<dbReference type="AlphaFoldDB" id="A0A380W378"/>
<feature type="domain" description="HTH lysR-type" evidence="7">
    <location>
        <begin position="1"/>
        <end position="58"/>
    </location>
</feature>
<comment type="function">
    <text evidence="1">NodD regulates the expression of the nodABCFE genes which encode other nodulation proteins. NodD is also a negative regulator of its own expression. Binds flavonoids as inducers.</text>
</comment>
<evidence type="ECO:0000256" key="2">
    <source>
        <dbReference type="ARBA" id="ARBA00009437"/>
    </source>
</evidence>
<dbReference type="SUPFAM" id="SSF46785">
    <property type="entry name" value="Winged helix' DNA-binding domain"/>
    <property type="match status" value="1"/>
</dbReference>
<evidence type="ECO:0000313" key="9">
    <source>
        <dbReference type="Proteomes" id="UP000254343"/>
    </source>
</evidence>
<evidence type="ECO:0000256" key="1">
    <source>
        <dbReference type="ARBA" id="ARBA00003502"/>
    </source>
</evidence>